<evidence type="ECO:0000256" key="1">
    <source>
        <dbReference type="ARBA" id="ARBA00004651"/>
    </source>
</evidence>
<evidence type="ECO:0000256" key="4">
    <source>
        <dbReference type="ARBA" id="ARBA00022989"/>
    </source>
</evidence>
<evidence type="ECO:0000256" key="2">
    <source>
        <dbReference type="ARBA" id="ARBA00022475"/>
    </source>
</evidence>
<dbReference type="Pfam" id="PF13244">
    <property type="entry name" value="MbhD"/>
    <property type="match status" value="1"/>
</dbReference>
<protein>
    <submittedName>
        <fullName evidence="8">DUF4040 domain-containing protein</fullName>
    </submittedName>
</protein>
<evidence type="ECO:0000256" key="3">
    <source>
        <dbReference type="ARBA" id="ARBA00022692"/>
    </source>
</evidence>
<organism evidence="8 9">
    <name type="scientific">Sedimentitalea xiamensis</name>
    <dbReference type="NCBI Taxonomy" id="3050037"/>
    <lineage>
        <taxon>Bacteria</taxon>
        <taxon>Pseudomonadati</taxon>
        <taxon>Pseudomonadota</taxon>
        <taxon>Alphaproteobacteria</taxon>
        <taxon>Rhodobacterales</taxon>
        <taxon>Paracoccaceae</taxon>
        <taxon>Sedimentitalea</taxon>
    </lineage>
</organism>
<comment type="caution">
    <text evidence="8">The sequence shown here is derived from an EMBL/GenBank/DDBJ whole genome shotgun (WGS) entry which is preliminary data.</text>
</comment>
<proteinExistence type="predicted"/>
<reference evidence="8 9" key="1">
    <citation type="submission" date="2023-05" db="EMBL/GenBank/DDBJ databases">
        <title>Sedimentitalea sp. nov. JM2-8.</title>
        <authorList>
            <person name="Huang J."/>
        </authorList>
    </citation>
    <scope>NUCLEOTIDE SEQUENCE [LARGE SCALE GENOMIC DNA]</scope>
    <source>
        <strain evidence="8 9">JM2-8</strain>
    </source>
</reference>
<evidence type="ECO:0000256" key="5">
    <source>
        <dbReference type="ARBA" id="ARBA00023136"/>
    </source>
</evidence>
<feature type="domain" description="MrpA C-terminal/MbhD" evidence="7">
    <location>
        <begin position="12"/>
        <end position="74"/>
    </location>
</feature>
<keyword evidence="2" id="KW-1003">Cell membrane</keyword>
<keyword evidence="5 6" id="KW-0472">Membrane</keyword>
<name>A0ABT7FCQ4_9RHOB</name>
<evidence type="ECO:0000256" key="6">
    <source>
        <dbReference type="SAM" id="Phobius"/>
    </source>
</evidence>
<comment type="subcellular location">
    <subcellularLocation>
        <location evidence="1">Cell membrane</location>
        <topology evidence="1">Multi-pass membrane protein</topology>
    </subcellularLocation>
</comment>
<accession>A0ABT7FCQ4</accession>
<keyword evidence="3 6" id="KW-0812">Transmembrane</keyword>
<keyword evidence="9" id="KW-1185">Reference proteome</keyword>
<evidence type="ECO:0000259" key="7">
    <source>
        <dbReference type="Pfam" id="PF13244"/>
    </source>
</evidence>
<evidence type="ECO:0000313" key="8">
    <source>
        <dbReference type="EMBL" id="MDK3072897.1"/>
    </source>
</evidence>
<dbReference type="Proteomes" id="UP001227126">
    <property type="component" value="Unassembled WGS sequence"/>
</dbReference>
<dbReference type="EMBL" id="JASNJE010000006">
    <property type="protein sequence ID" value="MDK3072897.1"/>
    <property type="molecule type" value="Genomic_DNA"/>
</dbReference>
<keyword evidence="4 6" id="KW-1133">Transmembrane helix</keyword>
<feature type="transmembrane region" description="Helical" evidence="6">
    <location>
        <begin position="54"/>
        <end position="72"/>
    </location>
</feature>
<evidence type="ECO:0000313" key="9">
    <source>
        <dbReference type="Proteomes" id="UP001227126"/>
    </source>
</evidence>
<gene>
    <name evidence="8" type="ORF">QO034_07225</name>
</gene>
<dbReference type="RefSeq" id="WP_284484838.1">
    <property type="nucleotide sequence ID" value="NZ_JASNJE010000006.1"/>
</dbReference>
<sequence>MLDIFIIVICAAILLGGVLAVVLSDVLMASVSAGAAGLFASLAFLLLGAPDVAMAEAAIGSGLGIFIFLYALKKAGYPGKSDR</sequence>
<feature type="transmembrane region" description="Helical" evidence="6">
    <location>
        <begin position="30"/>
        <end position="47"/>
    </location>
</feature>
<dbReference type="InterPro" id="IPR025383">
    <property type="entry name" value="MrpA_C/MbhD"/>
</dbReference>